<evidence type="ECO:0000313" key="1">
    <source>
        <dbReference type="EMBL" id="TQD70073.1"/>
    </source>
</evidence>
<dbReference type="Proteomes" id="UP000315295">
    <property type="component" value="Unassembled WGS sequence"/>
</dbReference>
<protein>
    <submittedName>
        <fullName evidence="1">Uncharacterized protein</fullName>
    </submittedName>
</protein>
<evidence type="ECO:0000313" key="2">
    <source>
        <dbReference type="Proteomes" id="UP000315295"/>
    </source>
</evidence>
<dbReference type="AlphaFoldDB" id="A0A540K767"/>
<name>A0A540K767_MALBA</name>
<dbReference type="EMBL" id="VIEB01002028">
    <property type="protein sequence ID" value="TQD70073.1"/>
    <property type="molecule type" value="Genomic_DNA"/>
</dbReference>
<organism evidence="1 2">
    <name type="scientific">Malus baccata</name>
    <name type="common">Siberian crab apple</name>
    <name type="synonym">Pyrus baccata</name>
    <dbReference type="NCBI Taxonomy" id="106549"/>
    <lineage>
        <taxon>Eukaryota</taxon>
        <taxon>Viridiplantae</taxon>
        <taxon>Streptophyta</taxon>
        <taxon>Embryophyta</taxon>
        <taxon>Tracheophyta</taxon>
        <taxon>Spermatophyta</taxon>
        <taxon>Magnoliopsida</taxon>
        <taxon>eudicotyledons</taxon>
        <taxon>Gunneridae</taxon>
        <taxon>Pentapetalae</taxon>
        <taxon>rosids</taxon>
        <taxon>fabids</taxon>
        <taxon>Rosales</taxon>
        <taxon>Rosaceae</taxon>
        <taxon>Amygdaloideae</taxon>
        <taxon>Maleae</taxon>
        <taxon>Malus</taxon>
    </lineage>
</organism>
<accession>A0A540K767</accession>
<comment type="caution">
    <text evidence="1">The sequence shown here is derived from an EMBL/GenBank/DDBJ whole genome shotgun (WGS) entry which is preliminary data.</text>
</comment>
<sequence length="118" mass="13652">MSWRSGYSLQHWLINQWDAMNMAIIKKVTIECFRLRGILSKWQGYGLTVHGNKEQGQFIDDRIELMAENYVKKLDLNSKIYSLSWYHFPPPTHVGALVVINLCNCVLAIPALKRLSCL</sequence>
<proteinExistence type="predicted"/>
<keyword evidence="2" id="KW-1185">Reference proteome</keyword>
<gene>
    <name evidence="1" type="ORF">C1H46_044394</name>
</gene>
<reference evidence="1 2" key="1">
    <citation type="journal article" date="2019" name="G3 (Bethesda)">
        <title>Sequencing of a Wild Apple (Malus baccata) Genome Unravels the Differences Between Cultivated and Wild Apple Species Regarding Disease Resistance and Cold Tolerance.</title>
        <authorList>
            <person name="Chen X."/>
        </authorList>
    </citation>
    <scope>NUCLEOTIDE SEQUENCE [LARGE SCALE GENOMIC DNA]</scope>
    <source>
        <strain evidence="2">cv. Shandingzi</strain>
        <tissue evidence="1">Leaves</tissue>
    </source>
</reference>